<evidence type="ECO:0000256" key="4">
    <source>
        <dbReference type="ARBA" id="ARBA00023163"/>
    </source>
</evidence>
<dbReference type="PROSITE" id="PS50931">
    <property type="entry name" value="HTH_LYSR"/>
    <property type="match status" value="1"/>
</dbReference>
<sequence>MSGSRSNMLRLIRCFTRVVDAGSFSAAAYQLGMNKGAVSQAISTLEAETKLRLLNRDTRHVSLTESGRHFYNGCQEVLQSVERLDELTDHLTGENSGTLRVACSNLFGSRVLVPALNHFMEFHPHLKMDLCVQDDVASMADGAIDVTVRIGWPQDSSLIARRLFETRQLVVSTPEYLHKHRAPLAPEELREMNWLSLTRHRFRNLITLTDREDHEYSVPLNSRMLTDNSAMLFSLLMANNGITALPECNIISELEQGDLVELLPDFKLEPLGVYVIYPSRDNLPQKTRLFVDFMLDYFRSYPFVPDL</sequence>
<dbReference type="GO" id="GO:0003700">
    <property type="term" value="F:DNA-binding transcription factor activity"/>
    <property type="evidence" value="ECO:0007669"/>
    <property type="project" value="InterPro"/>
</dbReference>
<evidence type="ECO:0000256" key="2">
    <source>
        <dbReference type="ARBA" id="ARBA00023015"/>
    </source>
</evidence>
<dbReference type="GO" id="GO:0006351">
    <property type="term" value="P:DNA-templated transcription"/>
    <property type="evidence" value="ECO:0007669"/>
    <property type="project" value="TreeGrafter"/>
</dbReference>
<name>A0A8J7K5K2_9GAMM</name>
<dbReference type="InterPro" id="IPR036388">
    <property type="entry name" value="WH-like_DNA-bd_sf"/>
</dbReference>
<dbReference type="EMBL" id="JADEYS010000006">
    <property type="protein sequence ID" value="MBE9397100.1"/>
    <property type="molecule type" value="Genomic_DNA"/>
</dbReference>
<dbReference type="Gene3D" id="3.40.190.290">
    <property type="match status" value="1"/>
</dbReference>
<protein>
    <submittedName>
        <fullName evidence="6">LysR family transcriptional regulator</fullName>
    </submittedName>
</protein>
<accession>A0A8J7K5K2</accession>
<feature type="domain" description="HTH lysR-type" evidence="5">
    <location>
        <begin position="9"/>
        <end position="64"/>
    </location>
</feature>
<reference evidence="6" key="1">
    <citation type="submission" date="2020-10" db="EMBL/GenBank/DDBJ databases">
        <title>Bacterium isolated from coastal waters sediment.</title>
        <authorList>
            <person name="Chen R.-J."/>
            <person name="Lu D.-C."/>
            <person name="Zhu K.-L."/>
            <person name="Du Z.-J."/>
        </authorList>
    </citation>
    <scope>NUCLEOTIDE SEQUENCE</scope>
    <source>
        <strain evidence="6">N1Y112</strain>
    </source>
</reference>
<dbReference type="InterPro" id="IPR036390">
    <property type="entry name" value="WH_DNA-bd_sf"/>
</dbReference>
<proteinExistence type="inferred from homology"/>
<dbReference type="GO" id="GO:0043565">
    <property type="term" value="F:sequence-specific DNA binding"/>
    <property type="evidence" value="ECO:0007669"/>
    <property type="project" value="TreeGrafter"/>
</dbReference>
<dbReference type="PANTHER" id="PTHR30537">
    <property type="entry name" value="HTH-TYPE TRANSCRIPTIONAL REGULATOR"/>
    <property type="match status" value="1"/>
</dbReference>
<dbReference type="InterPro" id="IPR005119">
    <property type="entry name" value="LysR_subst-bd"/>
</dbReference>
<gene>
    <name evidence="6" type="ORF">IOQ59_07470</name>
</gene>
<dbReference type="Pfam" id="PF03466">
    <property type="entry name" value="LysR_substrate"/>
    <property type="match status" value="1"/>
</dbReference>
<dbReference type="SUPFAM" id="SSF46785">
    <property type="entry name" value="Winged helix' DNA-binding domain"/>
    <property type="match status" value="1"/>
</dbReference>
<evidence type="ECO:0000313" key="7">
    <source>
        <dbReference type="Proteomes" id="UP000640333"/>
    </source>
</evidence>
<dbReference type="CDD" id="cd08422">
    <property type="entry name" value="PBP2_CrgA_like"/>
    <property type="match status" value="1"/>
</dbReference>
<dbReference type="InterPro" id="IPR000847">
    <property type="entry name" value="LysR_HTH_N"/>
</dbReference>
<dbReference type="Proteomes" id="UP000640333">
    <property type="component" value="Unassembled WGS sequence"/>
</dbReference>
<dbReference type="RefSeq" id="WP_193952652.1">
    <property type="nucleotide sequence ID" value="NZ_JADEYS010000006.1"/>
</dbReference>
<dbReference type="SUPFAM" id="SSF53850">
    <property type="entry name" value="Periplasmic binding protein-like II"/>
    <property type="match status" value="1"/>
</dbReference>
<dbReference type="AlphaFoldDB" id="A0A8J7K5K2"/>
<comment type="similarity">
    <text evidence="1">Belongs to the LysR transcriptional regulatory family.</text>
</comment>
<dbReference type="Gene3D" id="1.10.10.10">
    <property type="entry name" value="Winged helix-like DNA-binding domain superfamily/Winged helix DNA-binding domain"/>
    <property type="match status" value="1"/>
</dbReference>
<evidence type="ECO:0000313" key="6">
    <source>
        <dbReference type="EMBL" id="MBE9397100.1"/>
    </source>
</evidence>
<keyword evidence="4" id="KW-0804">Transcription</keyword>
<dbReference type="InterPro" id="IPR058163">
    <property type="entry name" value="LysR-type_TF_proteobact-type"/>
</dbReference>
<evidence type="ECO:0000256" key="1">
    <source>
        <dbReference type="ARBA" id="ARBA00009437"/>
    </source>
</evidence>
<dbReference type="PANTHER" id="PTHR30537:SF5">
    <property type="entry name" value="HTH-TYPE TRANSCRIPTIONAL ACTIVATOR TTDR-RELATED"/>
    <property type="match status" value="1"/>
</dbReference>
<evidence type="ECO:0000259" key="5">
    <source>
        <dbReference type="PROSITE" id="PS50931"/>
    </source>
</evidence>
<comment type="caution">
    <text evidence="6">The sequence shown here is derived from an EMBL/GenBank/DDBJ whole genome shotgun (WGS) entry which is preliminary data.</text>
</comment>
<keyword evidence="3" id="KW-0238">DNA-binding</keyword>
<keyword evidence="2" id="KW-0805">Transcription regulation</keyword>
<dbReference type="FunFam" id="1.10.10.10:FF:000001">
    <property type="entry name" value="LysR family transcriptional regulator"/>
    <property type="match status" value="1"/>
</dbReference>
<keyword evidence="7" id="KW-1185">Reference proteome</keyword>
<organism evidence="6 7">
    <name type="scientific">Pontibacterium sinense</name>
    <dbReference type="NCBI Taxonomy" id="2781979"/>
    <lineage>
        <taxon>Bacteria</taxon>
        <taxon>Pseudomonadati</taxon>
        <taxon>Pseudomonadota</taxon>
        <taxon>Gammaproteobacteria</taxon>
        <taxon>Oceanospirillales</taxon>
        <taxon>Oceanospirillaceae</taxon>
        <taxon>Pontibacterium</taxon>
    </lineage>
</organism>
<evidence type="ECO:0000256" key="3">
    <source>
        <dbReference type="ARBA" id="ARBA00023125"/>
    </source>
</evidence>
<dbReference type="Pfam" id="PF00126">
    <property type="entry name" value="HTH_1"/>
    <property type="match status" value="1"/>
</dbReference>